<dbReference type="SUPFAM" id="SSF53756">
    <property type="entry name" value="UDP-Glycosyltransferase/glycogen phosphorylase"/>
    <property type="match status" value="1"/>
</dbReference>
<dbReference type="Pfam" id="PF00534">
    <property type="entry name" value="Glycos_transf_1"/>
    <property type="match status" value="1"/>
</dbReference>
<reference evidence="4 5" key="1">
    <citation type="submission" date="2015-12" db="EMBL/GenBank/DDBJ databases">
        <title>Draft genome sequnece of Fervidicola ferrireducens strain Y170.</title>
        <authorList>
            <person name="Patel B.K."/>
        </authorList>
    </citation>
    <scope>NUCLEOTIDE SEQUENCE [LARGE SCALE GENOMIC DNA]</scope>
    <source>
        <strain evidence="4 5">Y170</strain>
    </source>
</reference>
<protein>
    <submittedName>
        <fullName evidence="4">N-acetylgalactosamine-N, N'-diacetylbacillosaminyl-diphospho-undecaprenol 4-alpha-N-acetylgalactosaminyltransferase</fullName>
        <ecNumber evidence="4">2.4.1.291</ecNumber>
    </submittedName>
</protein>
<dbReference type="GO" id="GO:0016757">
    <property type="term" value="F:glycosyltransferase activity"/>
    <property type="evidence" value="ECO:0007669"/>
    <property type="project" value="UniProtKB-KW"/>
</dbReference>
<evidence type="ECO:0000259" key="2">
    <source>
        <dbReference type="Pfam" id="PF00534"/>
    </source>
</evidence>
<dbReference type="FunCoup" id="A0A140LCS4">
    <property type="interactions" value="172"/>
</dbReference>
<dbReference type="Proteomes" id="UP000070427">
    <property type="component" value="Unassembled WGS sequence"/>
</dbReference>
<keyword evidence="4" id="KW-0328">Glycosyltransferase</keyword>
<organism evidence="4 5">
    <name type="scientific">Fervidicola ferrireducens</name>
    <dbReference type="NCBI Taxonomy" id="520764"/>
    <lineage>
        <taxon>Bacteria</taxon>
        <taxon>Bacillati</taxon>
        <taxon>Bacillota</taxon>
        <taxon>Clostridia</taxon>
        <taxon>Thermosediminibacterales</taxon>
        <taxon>Thermosediminibacteraceae</taxon>
        <taxon>Fervidicola</taxon>
    </lineage>
</organism>
<dbReference type="Pfam" id="PF13439">
    <property type="entry name" value="Glyco_transf_4"/>
    <property type="match status" value="1"/>
</dbReference>
<proteinExistence type="predicted"/>
<evidence type="ECO:0000259" key="3">
    <source>
        <dbReference type="Pfam" id="PF13439"/>
    </source>
</evidence>
<dbReference type="PANTHER" id="PTHR46401:SF2">
    <property type="entry name" value="GLYCOSYLTRANSFERASE WBBK-RELATED"/>
    <property type="match status" value="1"/>
</dbReference>
<dbReference type="EC" id="2.4.1.291" evidence="4"/>
<dbReference type="FunFam" id="3.40.50.2000:FF:000119">
    <property type="entry name" value="Glycosyl transferase group 1"/>
    <property type="match status" value="1"/>
</dbReference>
<keyword evidence="5" id="KW-1185">Reference proteome</keyword>
<dbReference type="OrthoDB" id="9795068at2"/>
<comment type="caution">
    <text evidence="4">The sequence shown here is derived from an EMBL/GenBank/DDBJ whole genome shotgun (WGS) entry which is preliminary data.</text>
</comment>
<accession>A0A140LCS4</accession>
<evidence type="ECO:0000256" key="1">
    <source>
        <dbReference type="ARBA" id="ARBA00022679"/>
    </source>
</evidence>
<evidence type="ECO:0000313" key="5">
    <source>
        <dbReference type="Proteomes" id="UP000070427"/>
    </source>
</evidence>
<dbReference type="GO" id="GO:0009103">
    <property type="term" value="P:lipopolysaccharide biosynthetic process"/>
    <property type="evidence" value="ECO:0007669"/>
    <property type="project" value="TreeGrafter"/>
</dbReference>
<feature type="domain" description="Glycosyl transferase family 1" evidence="2">
    <location>
        <begin position="250"/>
        <end position="397"/>
    </location>
</feature>
<dbReference type="CDD" id="cd03809">
    <property type="entry name" value="GT4_MtfB-like"/>
    <property type="match status" value="1"/>
</dbReference>
<sequence>MKLQGVNVLIDAYNLELPYSTGIKTYGKTLIKALQLLGANVKILTSKNLATKEPILSEVLWYDTSNNSPLNRFSLFISGIKAVSGILWKASKIKRAGFVIPKDREDEAFLDSVDVFALPRCYTIAYLVQKIYPSATAIIPERIDIWHTTYPVPLQIKGAKRITTIHDLIPLRLPYATLDDKKVFYRNVKSALKSSAVILTVSESTKNDILEAYEIDPNKIFVTYQPVFLPQISHEKVHEVVKSYGLKYGDYILFVGTIEPKKNVARLIRAYNLVGTNMPLAIVGRKGWMYEDVEPLLKKKGVKWLSNVPSKDLSYLYAGAYCFVFPSLYEGFGLPPLEAMSVGCPVITSNVSSLPEVCGDAALYVDPYNVSDIREKLEKILSDRDLREKMVSKGRERAKLFSMENYIEKLYKAYSSVL</sequence>
<feature type="domain" description="Glycosyltransferase subfamily 4-like N-terminal" evidence="3">
    <location>
        <begin position="123"/>
        <end position="227"/>
    </location>
</feature>
<dbReference type="STRING" id="520764.AN618_04150"/>
<dbReference type="InterPro" id="IPR001296">
    <property type="entry name" value="Glyco_trans_1"/>
</dbReference>
<dbReference type="EMBL" id="LOED01000003">
    <property type="protein sequence ID" value="KXG78349.1"/>
    <property type="molecule type" value="Genomic_DNA"/>
</dbReference>
<dbReference type="RefSeq" id="WP_066351463.1">
    <property type="nucleotide sequence ID" value="NZ_LOED01000003.1"/>
</dbReference>
<dbReference type="Gene3D" id="3.40.50.2000">
    <property type="entry name" value="Glycogen Phosphorylase B"/>
    <property type="match status" value="2"/>
</dbReference>
<dbReference type="InParanoid" id="A0A140LCS4"/>
<name>A0A140LCS4_9FIRM</name>
<evidence type="ECO:0000313" key="4">
    <source>
        <dbReference type="EMBL" id="KXG78349.1"/>
    </source>
</evidence>
<dbReference type="PANTHER" id="PTHR46401">
    <property type="entry name" value="GLYCOSYLTRANSFERASE WBBK-RELATED"/>
    <property type="match status" value="1"/>
</dbReference>
<dbReference type="InterPro" id="IPR028098">
    <property type="entry name" value="Glyco_trans_4-like_N"/>
</dbReference>
<dbReference type="AlphaFoldDB" id="A0A140LCS4"/>
<dbReference type="PATRIC" id="fig|520764.3.peg.439"/>
<keyword evidence="1 4" id="KW-0808">Transferase</keyword>
<gene>
    <name evidence="4" type="primary">pglJ_2</name>
    <name evidence="4" type="ORF">AN618_04150</name>
</gene>